<accession>A0A8T2SB21</accession>
<keyword evidence="1" id="KW-0812">Transmembrane</keyword>
<reference evidence="2" key="1">
    <citation type="submission" date="2021-08" db="EMBL/GenBank/DDBJ databases">
        <title>WGS assembly of Ceratopteris richardii.</title>
        <authorList>
            <person name="Marchant D.B."/>
            <person name="Chen G."/>
            <person name="Jenkins J."/>
            <person name="Shu S."/>
            <person name="Leebens-Mack J."/>
            <person name="Grimwood J."/>
            <person name="Schmutz J."/>
            <person name="Soltis P."/>
            <person name="Soltis D."/>
            <person name="Chen Z.-H."/>
        </authorList>
    </citation>
    <scope>NUCLEOTIDE SEQUENCE</scope>
    <source>
        <strain evidence="2">Whitten #5841</strain>
        <tissue evidence="2">Leaf</tissue>
    </source>
</reference>
<protein>
    <submittedName>
        <fullName evidence="2">Uncharacterized protein</fullName>
    </submittedName>
</protein>
<organism evidence="2 3">
    <name type="scientific">Ceratopteris richardii</name>
    <name type="common">Triangle waterfern</name>
    <dbReference type="NCBI Taxonomy" id="49495"/>
    <lineage>
        <taxon>Eukaryota</taxon>
        <taxon>Viridiplantae</taxon>
        <taxon>Streptophyta</taxon>
        <taxon>Embryophyta</taxon>
        <taxon>Tracheophyta</taxon>
        <taxon>Polypodiopsida</taxon>
        <taxon>Polypodiidae</taxon>
        <taxon>Polypodiales</taxon>
        <taxon>Pteridineae</taxon>
        <taxon>Pteridaceae</taxon>
        <taxon>Parkerioideae</taxon>
        <taxon>Ceratopteris</taxon>
    </lineage>
</organism>
<sequence>MVEITMAGRRNSVSWMVIVTLITCLVMGPAVDSGRGVAEGAACSPFLLLNCIGTHGASDKKCCNAVREVLQPSCFCSEYRKGVVDASSVIPMAKRCNVKLHIGAKC</sequence>
<keyword evidence="1" id="KW-1133">Transmembrane helix</keyword>
<dbReference type="OMA" id="MVEITMA"/>
<comment type="caution">
    <text evidence="2">The sequence shown here is derived from an EMBL/GenBank/DDBJ whole genome shotgun (WGS) entry which is preliminary data.</text>
</comment>
<evidence type="ECO:0000313" key="3">
    <source>
        <dbReference type="Proteomes" id="UP000825935"/>
    </source>
</evidence>
<keyword evidence="1" id="KW-0472">Membrane</keyword>
<feature type="transmembrane region" description="Helical" evidence="1">
    <location>
        <begin position="12"/>
        <end position="31"/>
    </location>
</feature>
<gene>
    <name evidence="2" type="ORF">KP509_21G025500</name>
</gene>
<name>A0A8T2SB21_CERRI</name>
<dbReference type="AlphaFoldDB" id="A0A8T2SB21"/>
<dbReference type="Proteomes" id="UP000825935">
    <property type="component" value="Chromosome 21"/>
</dbReference>
<proteinExistence type="predicted"/>
<keyword evidence="3" id="KW-1185">Reference proteome</keyword>
<evidence type="ECO:0000313" key="2">
    <source>
        <dbReference type="EMBL" id="KAH7314884.1"/>
    </source>
</evidence>
<dbReference type="EMBL" id="CM035426">
    <property type="protein sequence ID" value="KAH7314884.1"/>
    <property type="molecule type" value="Genomic_DNA"/>
</dbReference>
<evidence type="ECO:0000256" key="1">
    <source>
        <dbReference type="SAM" id="Phobius"/>
    </source>
</evidence>